<comment type="caution">
    <text evidence="2">The sequence shown here is derived from an EMBL/GenBank/DDBJ whole genome shotgun (WGS) entry which is preliminary data.</text>
</comment>
<evidence type="ECO:0000256" key="1">
    <source>
        <dbReference type="SAM" id="MobiDB-lite"/>
    </source>
</evidence>
<dbReference type="EMBL" id="SNRW01002945">
    <property type="protein sequence ID" value="KAA6391242.1"/>
    <property type="molecule type" value="Genomic_DNA"/>
</dbReference>
<feature type="region of interest" description="Disordered" evidence="1">
    <location>
        <begin position="77"/>
        <end position="118"/>
    </location>
</feature>
<accession>A0A5J4W9Q1</accession>
<feature type="compositionally biased region" description="Low complexity" evidence="1">
    <location>
        <begin position="91"/>
        <end position="101"/>
    </location>
</feature>
<evidence type="ECO:0000313" key="2">
    <source>
        <dbReference type="EMBL" id="KAA6391242.1"/>
    </source>
</evidence>
<evidence type="ECO:0000313" key="3">
    <source>
        <dbReference type="Proteomes" id="UP000324800"/>
    </source>
</evidence>
<proteinExistence type="predicted"/>
<gene>
    <name evidence="2" type="ORF">EZS28_013231</name>
</gene>
<reference evidence="2 3" key="1">
    <citation type="submission" date="2019-03" db="EMBL/GenBank/DDBJ databases">
        <title>Single cell metagenomics reveals metabolic interactions within the superorganism composed of flagellate Streblomastix strix and complex community of Bacteroidetes bacteria on its surface.</title>
        <authorList>
            <person name="Treitli S.C."/>
            <person name="Kolisko M."/>
            <person name="Husnik F."/>
            <person name="Keeling P."/>
            <person name="Hampl V."/>
        </authorList>
    </citation>
    <scope>NUCLEOTIDE SEQUENCE [LARGE SCALE GENOMIC DNA]</scope>
    <source>
        <strain evidence="2">ST1C</strain>
    </source>
</reference>
<dbReference type="Proteomes" id="UP000324800">
    <property type="component" value="Unassembled WGS sequence"/>
</dbReference>
<protein>
    <submittedName>
        <fullName evidence="2">Uncharacterized protein</fullName>
    </submittedName>
</protein>
<sequence length="118" mass="13507">MLGTQAIVRCETANKDAIGITNLLFEIPQLSYGRVKTKKFSQLTPSSIWKQTRRQNLSQNGIQAIEQNQETQIIITYKDFPPPNSGPRELPPQGQGPTGPQKHQETQRDHRQRFSFLY</sequence>
<organism evidence="2 3">
    <name type="scientific">Streblomastix strix</name>
    <dbReference type="NCBI Taxonomy" id="222440"/>
    <lineage>
        <taxon>Eukaryota</taxon>
        <taxon>Metamonada</taxon>
        <taxon>Preaxostyla</taxon>
        <taxon>Oxymonadida</taxon>
        <taxon>Streblomastigidae</taxon>
        <taxon>Streblomastix</taxon>
    </lineage>
</organism>
<dbReference type="AlphaFoldDB" id="A0A5J4W9Q1"/>
<name>A0A5J4W9Q1_9EUKA</name>